<dbReference type="Gene3D" id="2.60.40.1120">
    <property type="entry name" value="Carboxypeptidase-like, regulatory domain"/>
    <property type="match status" value="1"/>
</dbReference>
<feature type="domain" description="RNA polymerase sigma-70 region 2" evidence="6">
    <location>
        <begin position="44"/>
        <end position="111"/>
    </location>
</feature>
<dbReference type="Gene3D" id="1.10.1740.10">
    <property type="match status" value="1"/>
</dbReference>
<evidence type="ECO:0000256" key="2">
    <source>
        <dbReference type="ARBA" id="ARBA00023015"/>
    </source>
</evidence>
<evidence type="ECO:0000256" key="5">
    <source>
        <dbReference type="SAM" id="MobiDB-lite"/>
    </source>
</evidence>
<protein>
    <submittedName>
        <fullName evidence="8">Sigma-70 family RNA polymerase sigma factor</fullName>
    </submittedName>
</protein>
<dbReference type="InterPro" id="IPR007627">
    <property type="entry name" value="RNA_pol_sigma70_r2"/>
</dbReference>
<keyword evidence="9" id="KW-1185">Reference proteome</keyword>
<dbReference type="InterPro" id="IPR013784">
    <property type="entry name" value="Carb-bd-like_fold"/>
</dbReference>
<dbReference type="SUPFAM" id="SSF88946">
    <property type="entry name" value="Sigma2 domain of RNA polymerase sigma factors"/>
    <property type="match status" value="1"/>
</dbReference>
<keyword evidence="4" id="KW-0804">Transcription</keyword>
<dbReference type="SUPFAM" id="SSF88659">
    <property type="entry name" value="Sigma3 and sigma4 domains of RNA polymerase sigma factors"/>
    <property type="match status" value="1"/>
</dbReference>
<dbReference type="PANTHER" id="PTHR43133">
    <property type="entry name" value="RNA POLYMERASE ECF-TYPE SIGMA FACTO"/>
    <property type="match status" value="1"/>
</dbReference>
<evidence type="ECO:0000256" key="4">
    <source>
        <dbReference type="ARBA" id="ARBA00023163"/>
    </source>
</evidence>
<evidence type="ECO:0000259" key="6">
    <source>
        <dbReference type="Pfam" id="PF04542"/>
    </source>
</evidence>
<dbReference type="Gene3D" id="1.10.10.10">
    <property type="entry name" value="Winged helix-like DNA-binding domain superfamily/Winged helix DNA-binding domain"/>
    <property type="match status" value="1"/>
</dbReference>
<sequence length="940" mass="99914">MPGNRSVALRKVVRSVAPQSSSATDRELLHRFTRNNDQSAFEVLVNRHTGMVLGVCRRVLPTVQDAEDACQATFLVLAGQTGRAKWDESIANWLYTTARRVASNARVAAARRSKREAGAAVPGFVEPVDRMTGRELLAALDTALDALPARYREPLVLCYLEGLTRDEAAARLGVPLATLHTRIDRARKRLHESLTKSGCALGAGLLALAVTSPAGAAPPHLVSSILASAFGSPPIVVGELAKAATGSGLGKTVLALVLIGFAAISVGLGALSSTHAASHSPEPVPPVAEKPDALSAPLSAKPKTDRVEVKGVVLGSDDKPVPGAKLFLQAPNEMVPAPQAAANADGTFAFALDEHRYAVLATAPGYGIAWGSVLARPVPVLTLRLTPDEPIRGKVVNLEGKPVAGVRVSVTAAHKPVEDKTLDRWLEATRGPKNEQLVPVEILGDYTSAFAGLIAPATSDRDGKFEIRGLGRDRVAHLRVTGPAIATHEINVVTRKVERFTARGPSYNEGEVVHGSEPVVVAAPVPVTTGRVLDNATGKPVPGAVLWVDYLAQRNSIIMGLKAVADRDGRFTLPGLPQGKQELGVIVIPPAGAPYHRVRVTVPDGAAARSAFDVKLARGIPATVKIIDKVTREPVKASVRYGVFGDANPNVNAVSNVWLTDSWSDVPHFQPCESEFRVVVFPGKGLLAARANWLQSGEYLNGIGAEAFEKYRHKDQLFGLVYWSNMYLHSWNTFATIDVPAGAKEFHFTLELDRGMTVTGRLVDANGKLVTGAESFGLRNLTSQSGSWSTAAEATFTVTALRPGQKRRVMFVHTERKLAGSAVAVGGTKEPLEVRLEPWGEVTGRLVGANGKPVAGRMDMSYEVTEQADVKLGSSPLCHPGGHGISTGSDGRFRISGLVPGLTYRWFASGTKNERATVPDVVPKAGTTDLGDIVVRDEQP</sequence>
<evidence type="ECO:0000313" key="9">
    <source>
        <dbReference type="Proteomes" id="UP000676565"/>
    </source>
</evidence>
<dbReference type="InterPro" id="IPR008969">
    <property type="entry name" value="CarboxyPept-like_regulatory"/>
</dbReference>
<evidence type="ECO:0000256" key="1">
    <source>
        <dbReference type="ARBA" id="ARBA00010641"/>
    </source>
</evidence>
<comment type="caution">
    <text evidence="8">The sequence shown here is derived from an EMBL/GenBank/DDBJ whole genome shotgun (WGS) entry which is preliminary data.</text>
</comment>
<dbReference type="InterPro" id="IPR013325">
    <property type="entry name" value="RNA_pol_sigma_r2"/>
</dbReference>
<evidence type="ECO:0000256" key="3">
    <source>
        <dbReference type="ARBA" id="ARBA00023082"/>
    </source>
</evidence>
<keyword evidence="3" id="KW-0731">Sigma factor</keyword>
<accession>A0ABS5BT30</accession>
<keyword evidence="2" id="KW-0805">Transcription regulation</keyword>
<reference evidence="8 9" key="1">
    <citation type="submission" date="2021-04" db="EMBL/GenBank/DDBJ databases">
        <authorList>
            <person name="Ivanova A."/>
        </authorList>
    </citation>
    <scope>NUCLEOTIDE SEQUENCE [LARGE SCALE GENOMIC DNA]</scope>
    <source>
        <strain evidence="8 9">G18</strain>
    </source>
</reference>
<dbReference type="Proteomes" id="UP000676565">
    <property type="component" value="Unassembled WGS sequence"/>
</dbReference>
<dbReference type="InterPro" id="IPR039425">
    <property type="entry name" value="RNA_pol_sigma-70-like"/>
</dbReference>
<evidence type="ECO:0000259" key="7">
    <source>
        <dbReference type="Pfam" id="PF08281"/>
    </source>
</evidence>
<dbReference type="SUPFAM" id="SSF49452">
    <property type="entry name" value="Starch-binding domain-like"/>
    <property type="match status" value="2"/>
</dbReference>
<dbReference type="SUPFAM" id="SSF49464">
    <property type="entry name" value="Carboxypeptidase regulatory domain-like"/>
    <property type="match status" value="2"/>
</dbReference>
<proteinExistence type="inferred from homology"/>
<feature type="region of interest" description="Disordered" evidence="5">
    <location>
        <begin position="275"/>
        <end position="302"/>
    </location>
</feature>
<dbReference type="Pfam" id="PF04542">
    <property type="entry name" value="Sigma70_r2"/>
    <property type="match status" value="1"/>
</dbReference>
<dbReference type="Pfam" id="PF08281">
    <property type="entry name" value="Sigma70_r4_2"/>
    <property type="match status" value="1"/>
</dbReference>
<comment type="similarity">
    <text evidence="1">Belongs to the sigma-70 factor family. ECF subfamily.</text>
</comment>
<name>A0ABS5BT30_9BACT</name>
<gene>
    <name evidence="8" type="ORF">J8F10_16585</name>
</gene>
<organism evidence="8 9">
    <name type="scientific">Gemmata palustris</name>
    <dbReference type="NCBI Taxonomy" id="2822762"/>
    <lineage>
        <taxon>Bacteria</taxon>
        <taxon>Pseudomonadati</taxon>
        <taxon>Planctomycetota</taxon>
        <taxon>Planctomycetia</taxon>
        <taxon>Gemmatales</taxon>
        <taxon>Gemmataceae</taxon>
        <taxon>Gemmata</taxon>
    </lineage>
</organism>
<feature type="domain" description="RNA polymerase sigma factor 70 region 4 type 2" evidence="7">
    <location>
        <begin position="138"/>
        <end position="190"/>
    </location>
</feature>
<dbReference type="InterPro" id="IPR013249">
    <property type="entry name" value="RNA_pol_sigma70_r4_t2"/>
</dbReference>
<dbReference type="CDD" id="cd06171">
    <property type="entry name" value="Sigma70_r4"/>
    <property type="match status" value="1"/>
</dbReference>
<dbReference type="EMBL" id="JAGKQQ010000001">
    <property type="protein sequence ID" value="MBP3956890.1"/>
    <property type="molecule type" value="Genomic_DNA"/>
</dbReference>
<dbReference type="NCBIfam" id="TIGR02937">
    <property type="entry name" value="sigma70-ECF"/>
    <property type="match status" value="1"/>
</dbReference>
<dbReference type="PANTHER" id="PTHR43133:SF51">
    <property type="entry name" value="RNA POLYMERASE SIGMA FACTOR"/>
    <property type="match status" value="1"/>
</dbReference>
<evidence type="ECO:0000313" key="8">
    <source>
        <dbReference type="EMBL" id="MBP3956890.1"/>
    </source>
</evidence>
<dbReference type="InterPro" id="IPR036388">
    <property type="entry name" value="WH-like_DNA-bd_sf"/>
</dbReference>
<dbReference type="RefSeq" id="WP_210655441.1">
    <property type="nucleotide sequence ID" value="NZ_JAGKQQ010000001.1"/>
</dbReference>
<dbReference type="InterPro" id="IPR014284">
    <property type="entry name" value="RNA_pol_sigma-70_dom"/>
</dbReference>
<dbReference type="InterPro" id="IPR013324">
    <property type="entry name" value="RNA_pol_sigma_r3/r4-like"/>
</dbReference>